<proteinExistence type="predicted"/>
<dbReference type="EMBL" id="LAZR01024509">
    <property type="protein sequence ID" value="KKL74903.1"/>
    <property type="molecule type" value="Genomic_DNA"/>
</dbReference>
<organism evidence="1">
    <name type="scientific">marine sediment metagenome</name>
    <dbReference type="NCBI Taxonomy" id="412755"/>
    <lineage>
        <taxon>unclassified sequences</taxon>
        <taxon>metagenomes</taxon>
        <taxon>ecological metagenomes</taxon>
    </lineage>
</organism>
<accession>A0A0F9ELC8</accession>
<dbReference type="AlphaFoldDB" id="A0A0F9ELC8"/>
<name>A0A0F9ELC8_9ZZZZ</name>
<comment type="caution">
    <text evidence="1">The sequence shown here is derived from an EMBL/GenBank/DDBJ whole genome shotgun (WGS) entry which is preliminary data.</text>
</comment>
<reference evidence="1" key="1">
    <citation type="journal article" date="2015" name="Nature">
        <title>Complex archaea that bridge the gap between prokaryotes and eukaryotes.</title>
        <authorList>
            <person name="Spang A."/>
            <person name="Saw J.H."/>
            <person name="Jorgensen S.L."/>
            <person name="Zaremba-Niedzwiedzka K."/>
            <person name="Martijn J."/>
            <person name="Lind A.E."/>
            <person name="van Eijk R."/>
            <person name="Schleper C."/>
            <person name="Guy L."/>
            <person name="Ettema T.J."/>
        </authorList>
    </citation>
    <scope>NUCLEOTIDE SEQUENCE</scope>
</reference>
<gene>
    <name evidence="1" type="ORF">LCGC14_2060260</name>
</gene>
<evidence type="ECO:0000313" key="1">
    <source>
        <dbReference type="EMBL" id="KKL74903.1"/>
    </source>
</evidence>
<sequence length="63" mass="6140">MLLGTSESGFSLTVRVVVLAQLACSLAAGCAPQPGAAIPAGAARPAVETVTCSGRVVDSADKP</sequence>
<feature type="non-terminal residue" evidence="1">
    <location>
        <position position="63"/>
    </location>
</feature>
<protein>
    <submittedName>
        <fullName evidence="1">Uncharacterized protein</fullName>
    </submittedName>
</protein>